<dbReference type="SMR" id="A2E8B3"/>
<evidence type="ECO:0000256" key="1">
    <source>
        <dbReference type="SAM" id="Phobius"/>
    </source>
</evidence>
<dbReference type="InParanoid" id="A2E8B3"/>
<dbReference type="OrthoDB" id="2133778at2759"/>
<evidence type="ECO:0000313" key="3">
    <source>
        <dbReference type="Proteomes" id="UP000001542"/>
    </source>
</evidence>
<protein>
    <recommendedName>
        <fullName evidence="4">Auxin Efflux Carrier family protein</fullName>
    </recommendedName>
</protein>
<feature type="transmembrane region" description="Helical" evidence="1">
    <location>
        <begin position="127"/>
        <end position="151"/>
    </location>
</feature>
<reference evidence="2" key="1">
    <citation type="submission" date="2006-10" db="EMBL/GenBank/DDBJ databases">
        <authorList>
            <person name="Amadeo P."/>
            <person name="Zhao Q."/>
            <person name="Wortman J."/>
            <person name="Fraser-Liggett C."/>
            <person name="Carlton J."/>
        </authorList>
    </citation>
    <scope>NUCLEOTIDE SEQUENCE</scope>
    <source>
        <strain evidence="2">G3</strain>
    </source>
</reference>
<dbReference type="VEuPathDB" id="TrichDB:TVAGG3_0442450"/>
<accession>A2E8B3</accession>
<dbReference type="Proteomes" id="UP000001542">
    <property type="component" value="Unassembled WGS sequence"/>
</dbReference>
<reference evidence="2" key="2">
    <citation type="journal article" date="2007" name="Science">
        <title>Draft genome sequence of the sexually transmitted pathogen Trichomonas vaginalis.</title>
        <authorList>
            <person name="Carlton J.M."/>
            <person name="Hirt R.P."/>
            <person name="Silva J.C."/>
            <person name="Delcher A.L."/>
            <person name="Schatz M."/>
            <person name="Zhao Q."/>
            <person name="Wortman J.R."/>
            <person name="Bidwell S.L."/>
            <person name="Alsmark U.C.M."/>
            <person name="Besteiro S."/>
            <person name="Sicheritz-Ponten T."/>
            <person name="Noel C.J."/>
            <person name="Dacks J.B."/>
            <person name="Foster P.G."/>
            <person name="Simillion C."/>
            <person name="Van de Peer Y."/>
            <person name="Miranda-Saavedra D."/>
            <person name="Barton G.J."/>
            <person name="Westrop G.D."/>
            <person name="Mueller S."/>
            <person name="Dessi D."/>
            <person name="Fiori P.L."/>
            <person name="Ren Q."/>
            <person name="Paulsen I."/>
            <person name="Zhang H."/>
            <person name="Bastida-Corcuera F.D."/>
            <person name="Simoes-Barbosa A."/>
            <person name="Brown M.T."/>
            <person name="Hayes R.D."/>
            <person name="Mukherjee M."/>
            <person name="Okumura C.Y."/>
            <person name="Schneider R."/>
            <person name="Smith A.J."/>
            <person name="Vanacova S."/>
            <person name="Villalvazo M."/>
            <person name="Haas B.J."/>
            <person name="Pertea M."/>
            <person name="Feldblyum T.V."/>
            <person name="Utterback T.R."/>
            <person name="Shu C.L."/>
            <person name="Osoegawa K."/>
            <person name="de Jong P.J."/>
            <person name="Hrdy I."/>
            <person name="Horvathova L."/>
            <person name="Zubacova Z."/>
            <person name="Dolezal P."/>
            <person name="Malik S.B."/>
            <person name="Logsdon J.M. Jr."/>
            <person name="Henze K."/>
            <person name="Gupta A."/>
            <person name="Wang C.C."/>
            <person name="Dunne R.L."/>
            <person name="Upcroft J.A."/>
            <person name="Upcroft P."/>
            <person name="White O."/>
            <person name="Salzberg S.L."/>
            <person name="Tang P."/>
            <person name="Chiu C.-H."/>
            <person name="Lee Y.-S."/>
            <person name="Embley T.M."/>
            <person name="Coombs G.H."/>
            <person name="Mottram J.C."/>
            <person name="Tachezy J."/>
            <person name="Fraser-Liggett C.M."/>
            <person name="Johnson P.J."/>
        </authorList>
    </citation>
    <scope>NUCLEOTIDE SEQUENCE [LARGE SCALE GENOMIC DNA]</scope>
    <source>
        <strain evidence="2">G3</strain>
    </source>
</reference>
<keyword evidence="1" id="KW-0472">Membrane</keyword>
<sequence>MVNYSNVVQVGFAMLAIIAVGFVLSKLKILSPKDSAAMNAIVFWIGFFPLLFRGIASKKLKELDFNPFAIAALMSITTYVVLTLLMIYPFKNRFKTYLATVFPTCYINYVISGVPVFNALWPPNENVLISMMMMSNDMITSPIYFLLIGIYNVIETNKRLVAEGFPKERFSIKVLGKILLTVINIDPR</sequence>
<feature type="transmembrane region" description="Helical" evidence="1">
    <location>
        <begin position="68"/>
        <end position="90"/>
    </location>
</feature>
<keyword evidence="1" id="KW-1133">Transmembrane helix</keyword>
<gene>
    <name evidence="2" type="ORF">TVAG_359110</name>
</gene>
<evidence type="ECO:0000313" key="2">
    <source>
        <dbReference type="EMBL" id="EAY11131.1"/>
    </source>
</evidence>
<feature type="transmembrane region" description="Helical" evidence="1">
    <location>
        <begin position="36"/>
        <end position="56"/>
    </location>
</feature>
<dbReference type="EMBL" id="DS113325">
    <property type="protein sequence ID" value="EAY11131.1"/>
    <property type="molecule type" value="Genomic_DNA"/>
</dbReference>
<keyword evidence="1" id="KW-0812">Transmembrane</keyword>
<organism evidence="2 3">
    <name type="scientific">Trichomonas vaginalis (strain ATCC PRA-98 / G3)</name>
    <dbReference type="NCBI Taxonomy" id="412133"/>
    <lineage>
        <taxon>Eukaryota</taxon>
        <taxon>Metamonada</taxon>
        <taxon>Parabasalia</taxon>
        <taxon>Trichomonadida</taxon>
        <taxon>Trichomonadidae</taxon>
        <taxon>Trichomonas</taxon>
    </lineage>
</organism>
<dbReference type="VEuPathDB" id="TrichDB:TVAG_359110"/>
<proteinExistence type="predicted"/>
<feature type="transmembrane region" description="Helical" evidence="1">
    <location>
        <begin position="97"/>
        <end position="121"/>
    </location>
</feature>
<feature type="transmembrane region" description="Helical" evidence="1">
    <location>
        <begin position="6"/>
        <end position="24"/>
    </location>
</feature>
<keyword evidence="3" id="KW-1185">Reference proteome</keyword>
<dbReference type="AlphaFoldDB" id="A2E8B3"/>
<evidence type="ECO:0008006" key="4">
    <source>
        <dbReference type="Google" id="ProtNLM"/>
    </source>
</evidence>
<name>A2E8B3_TRIV3</name>